<name>A0A4V2JYX0_9APHY</name>
<dbReference type="Proteomes" id="UP000292957">
    <property type="component" value="Unassembled WGS sequence"/>
</dbReference>
<protein>
    <submittedName>
        <fullName evidence="1">Uncharacterized protein</fullName>
    </submittedName>
</protein>
<dbReference type="AlphaFoldDB" id="A0A4V2JYX0"/>
<dbReference type="EMBL" id="ML143525">
    <property type="protein sequence ID" value="TBU22813.1"/>
    <property type="molecule type" value="Genomic_DNA"/>
</dbReference>
<accession>A0A4V2JYX0</accession>
<gene>
    <name evidence="1" type="ORF">BD311DRAFT_782104</name>
</gene>
<dbReference type="OrthoDB" id="2756797at2759"/>
<reference evidence="1" key="1">
    <citation type="submission" date="2019-01" db="EMBL/GenBank/DDBJ databases">
        <title>Draft genome sequences of three monokaryotic isolates of the white-rot basidiomycete fungus Dichomitus squalens.</title>
        <authorList>
            <consortium name="DOE Joint Genome Institute"/>
            <person name="Lopez S.C."/>
            <person name="Andreopoulos B."/>
            <person name="Pangilinan J."/>
            <person name="Lipzen A."/>
            <person name="Riley R."/>
            <person name="Ahrendt S."/>
            <person name="Ng V."/>
            <person name="Barry K."/>
            <person name="Daum C."/>
            <person name="Grigoriev I.V."/>
            <person name="Hilden K.S."/>
            <person name="Makela M.R."/>
            <person name="de Vries R.P."/>
        </authorList>
    </citation>
    <scope>NUCLEOTIDE SEQUENCE [LARGE SCALE GENOMIC DNA]</scope>
    <source>
        <strain evidence="1">OM18370.1</strain>
    </source>
</reference>
<proteinExistence type="predicted"/>
<sequence length="186" mass="20972">MPKEDRHKMIKFCHPEANDGNMQQFIERYDKNAEQQRLMRESGVRATGMKPLPGDSSLFTVRIPNSCYLIRMWDGGMDRFAQYCLDFYDSHRQVPVNLPKGYSLWPAAANIPGAFTVAGPLASWETDMGFAPGSFPEGEEKWSVPEGVYITVKRADRPGEDFTFAVPRRQHADLGAIAQPVRGYAP</sequence>
<evidence type="ECO:0000313" key="1">
    <source>
        <dbReference type="EMBL" id="TBU22813.1"/>
    </source>
</evidence>
<organism evidence="1">
    <name type="scientific">Dichomitus squalens</name>
    <dbReference type="NCBI Taxonomy" id="114155"/>
    <lineage>
        <taxon>Eukaryota</taxon>
        <taxon>Fungi</taxon>
        <taxon>Dikarya</taxon>
        <taxon>Basidiomycota</taxon>
        <taxon>Agaricomycotina</taxon>
        <taxon>Agaricomycetes</taxon>
        <taxon>Polyporales</taxon>
        <taxon>Polyporaceae</taxon>
        <taxon>Dichomitus</taxon>
    </lineage>
</organism>